<name>A0AAN9RTM9_PSOTE</name>
<feature type="coiled-coil region" evidence="1">
    <location>
        <begin position="200"/>
        <end position="227"/>
    </location>
</feature>
<dbReference type="EMBL" id="JAYMYS010000008">
    <property type="protein sequence ID" value="KAK7383033.1"/>
    <property type="molecule type" value="Genomic_DNA"/>
</dbReference>
<reference evidence="2 3" key="1">
    <citation type="submission" date="2024-01" db="EMBL/GenBank/DDBJ databases">
        <title>The genomes of 5 underutilized Papilionoideae crops provide insights into root nodulation and disease resistanc.</title>
        <authorList>
            <person name="Jiang F."/>
        </authorList>
    </citation>
    <scope>NUCLEOTIDE SEQUENCE [LARGE SCALE GENOMIC DNA]</scope>
    <source>
        <strain evidence="2">DUOXIRENSHENG_FW03</strain>
        <tissue evidence="2">Leaves</tissue>
    </source>
</reference>
<dbReference type="AlphaFoldDB" id="A0AAN9RTM9"/>
<proteinExistence type="predicted"/>
<comment type="caution">
    <text evidence="2">The sequence shown here is derived from an EMBL/GenBank/DDBJ whole genome shotgun (WGS) entry which is preliminary data.</text>
</comment>
<keyword evidence="3" id="KW-1185">Reference proteome</keyword>
<protein>
    <submittedName>
        <fullName evidence="2">Uncharacterized protein</fullName>
    </submittedName>
</protein>
<sequence>MSHVLARMEGGLPKVRDGGVQGRGVPYCPLLRHVLSADWRCRSNVGVVEARVVKNAKPLHPFIAISSPINIRPPSFPHQEFSKRWWGGKEDNEARMVMADTENIAMALATTRVKVSLLLTAVNKGTNKDETIFICDVAFQHNVVTQTQLLLKADEEELAKKIGKYLQRSRALGKSNGRALGDQEGSGFVEERTEKTKKDLVQVKAQLQASDEEMKNLVGKLNDMKLEVTIKYMDEFDVVER</sequence>
<gene>
    <name evidence="2" type="ORF">VNO78_28698</name>
</gene>
<evidence type="ECO:0000313" key="2">
    <source>
        <dbReference type="EMBL" id="KAK7383033.1"/>
    </source>
</evidence>
<accession>A0AAN9RTM9</accession>
<evidence type="ECO:0000256" key="1">
    <source>
        <dbReference type="SAM" id="Coils"/>
    </source>
</evidence>
<dbReference type="Proteomes" id="UP001386955">
    <property type="component" value="Unassembled WGS sequence"/>
</dbReference>
<keyword evidence="1" id="KW-0175">Coiled coil</keyword>
<evidence type="ECO:0000313" key="3">
    <source>
        <dbReference type="Proteomes" id="UP001386955"/>
    </source>
</evidence>
<organism evidence="2 3">
    <name type="scientific">Psophocarpus tetragonolobus</name>
    <name type="common">Winged bean</name>
    <name type="synonym">Dolichos tetragonolobus</name>
    <dbReference type="NCBI Taxonomy" id="3891"/>
    <lineage>
        <taxon>Eukaryota</taxon>
        <taxon>Viridiplantae</taxon>
        <taxon>Streptophyta</taxon>
        <taxon>Embryophyta</taxon>
        <taxon>Tracheophyta</taxon>
        <taxon>Spermatophyta</taxon>
        <taxon>Magnoliopsida</taxon>
        <taxon>eudicotyledons</taxon>
        <taxon>Gunneridae</taxon>
        <taxon>Pentapetalae</taxon>
        <taxon>rosids</taxon>
        <taxon>fabids</taxon>
        <taxon>Fabales</taxon>
        <taxon>Fabaceae</taxon>
        <taxon>Papilionoideae</taxon>
        <taxon>50 kb inversion clade</taxon>
        <taxon>NPAAA clade</taxon>
        <taxon>indigoferoid/millettioid clade</taxon>
        <taxon>Phaseoleae</taxon>
        <taxon>Psophocarpus</taxon>
    </lineage>
</organism>